<dbReference type="EC" id="5.1.1.-" evidence="7"/>
<comment type="similarity">
    <text evidence="1 7">Belongs to the mandelate racemase/muconate lactonizing enzyme family.</text>
</comment>
<dbReference type="PANTHER" id="PTHR48080:SF3">
    <property type="entry name" value="ENOLASE SUPERFAMILY MEMBER DDB_G0284701"/>
    <property type="match status" value="1"/>
</dbReference>
<proteinExistence type="inferred from homology"/>
<dbReference type="NCBIfam" id="NF042940">
    <property type="entry name" value="racemase_DgcA"/>
    <property type="match status" value="1"/>
</dbReference>
<feature type="domain" description="Mandelate racemase/muconate lactonizing enzyme C-terminal" evidence="8">
    <location>
        <begin position="131"/>
        <end position="222"/>
    </location>
</feature>
<evidence type="ECO:0000256" key="4">
    <source>
        <dbReference type="ARBA" id="ARBA00023235"/>
    </source>
</evidence>
<dbReference type="PANTHER" id="PTHR48080">
    <property type="entry name" value="D-GALACTONATE DEHYDRATASE-RELATED"/>
    <property type="match status" value="1"/>
</dbReference>
<dbReference type="AlphaFoldDB" id="A0A1B2AFN2"/>
<keyword evidence="10" id="KW-1185">Reference proteome</keyword>
<evidence type="ECO:0000313" key="9">
    <source>
        <dbReference type="EMBL" id="ANY20954.1"/>
    </source>
</evidence>
<dbReference type="GO" id="GO:0046872">
    <property type="term" value="F:metal ion binding"/>
    <property type="evidence" value="ECO:0007669"/>
    <property type="project" value="UniProtKB-KW"/>
</dbReference>
<feature type="active site" description="Proton acceptor; specific for (S)-substrate epimerization" evidence="5">
    <location>
        <position position="246"/>
    </location>
</feature>
<dbReference type="Pfam" id="PF13378">
    <property type="entry name" value="MR_MLE_C"/>
    <property type="match status" value="1"/>
</dbReference>
<dbReference type="InterPro" id="IPR029065">
    <property type="entry name" value="Enolase_C-like"/>
</dbReference>
<dbReference type="OrthoDB" id="9782675at2"/>
<dbReference type="SFLD" id="SFLDG00180">
    <property type="entry name" value="muconate_cycloisomerase"/>
    <property type="match status" value="1"/>
</dbReference>
<dbReference type="EMBL" id="CP016591">
    <property type="protein sequence ID" value="ANY20954.1"/>
    <property type="molecule type" value="Genomic_DNA"/>
</dbReference>
<dbReference type="KEGG" id="ado:A6F68_02458"/>
<evidence type="ECO:0000256" key="5">
    <source>
        <dbReference type="PIRSR" id="PIRSR634603-1"/>
    </source>
</evidence>
<evidence type="ECO:0000256" key="6">
    <source>
        <dbReference type="PIRSR" id="PIRSR634603-3"/>
    </source>
</evidence>
<dbReference type="GO" id="GO:0016855">
    <property type="term" value="F:racemase and epimerase activity, acting on amino acids and derivatives"/>
    <property type="evidence" value="ECO:0007669"/>
    <property type="project" value="UniProtKB-UniRule"/>
</dbReference>
<evidence type="ECO:0000256" key="3">
    <source>
        <dbReference type="ARBA" id="ARBA00022842"/>
    </source>
</evidence>
<evidence type="ECO:0000313" key="10">
    <source>
        <dbReference type="Proteomes" id="UP000092932"/>
    </source>
</evidence>
<dbReference type="InterPro" id="IPR036849">
    <property type="entry name" value="Enolase-like_C_sf"/>
</dbReference>
<dbReference type="InterPro" id="IPR029017">
    <property type="entry name" value="Enolase-like_N"/>
</dbReference>
<gene>
    <name evidence="9" type="primary">ycjG</name>
    <name evidence="9" type="ORF">A6F68_02458</name>
</gene>
<feature type="binding site" evidence="6">
    <location>
        <position position="175"/>
    </location>
    <ligand>
        <name>Mg(2+)</name>
        <dbReference type="ChEBI" id="CHEBI:18420"/>
    </ligand>
</feature>
<keyword evidence="2 6" id="KW-0479">Metal-binding</keyword>
<dbReference type="SUPFAM" id="SSF51604">
    <property type="entry name" value="Enolase C-terminal domain-like"/>
    <property type="match status" value="1"/>
</dbReference>
<keyword evidence="4 7" id="KW-0413">Isomerase</keyword>
<reference evidence="9 10" key="1">
    <citation type="submission" date="2016-07" db="EMBL/GenBank/DDBJ databases">
        <title>Complete genome sequence of Altererythrobacter dongtanensis KCTC 22672, a type strain with esterase isolated from tidal flat.</title>
        <authorList>
            <person name="Cheng H."/>
            <person name="Wu Y.-H."/>
            <person name="Zhou P."/>
            <person name="Huo Y.-Y."/>
            <person name="Wang C.-S."/>
            <person name="Xu X.-W."/>
        </authorList>
    </citation>
    <scope>NUCLEOTIDE SEQUENCE [LARGE SCALE GENOMIC DNA]</scope>
    <source>
        <strain evidence="9 10">KCTC 22672</strain>
    </source>
</reference>
<dbReference type="SFLD" id="SFLDS00001">
    <property type="entry name" value="Enolase"/>
    <property type="match status" value="1"/>
</dbReference>
<comment type="cofactor">
    <cofactor evidence="6 7">
        <name>Mg(2+)</name>
        <dbReference type="ChEBI" id="CHEBI:18420"/>
    </cofactor>
    <text evidence="6 7">Binds 1 Mg(2+) ion per subunit.</text>
</comment>
<dbReference type="SUPFAM" id="SSF54826">
    <property type="entry name" value="Enolase N-terminal domain-like"/>
    <property type="match status" value="1"/>
</dbReference>
<dbReference type="InterPro" id="IPR013342">
    <property type="entry name" value="Mandelate_racemase_C"/>
</dbReference>
<dbReference type="InterPro" id="IPR013341">
    <property type="entry name" value="Mandelate_racemase_N_dom"/>
</dbReference>
<feature type="binding site" evidence="6">
    <location>
        <position position="224"/>
    </location>
    <ligand>
        <name>Mg(2+)</name>
        <dbReference type="ChEBI" id="CHEBI:18420"/>
    </ligand>
</feature>
<evidence type="ECO:0000259" key="8">
    <source>
        <dbReference type="SMART" id="SM00922"/>
    </source>
</evidence>
<dbReference type="Gene3D" id="3.30.390.10">
    <property type="entry name" value="Enolase-like, N-terminal domain"/>
    <property type="match status" value="1"/>
</dbReference>
<dbReference type="RefSeq" id="WP_067680495.1">
    <property type="nucleotide sequence ID" value="NZ_CP016591.1"/>
</dbReference>
<sequence length="327" mass="34478">MSRTLKARADRFALSRPFRISRGIKTVAEVVTVEVAMDGVTGRGEGVPYPRYGESIESSLAEIEDARAAIEGGASVAEILSGMRAGAARNAVDCAIWDLTAKQSRRSVAQMLGVAEPGPVPTALTIVIDTPRIMAEAAAAISDAPLLKVKVDATEPLAMIRAVRAAAPDAALIVDPNESWDEALVRAAMPVLAECRVDVLEQPCKAEEDGWLAGFRGPVPICADESVHTVDDLDSVAARYQAINVKLDKTGGLTAALELAKAARERGMGLMSGCMVCSSLGIAPALHVAQMADWADLDGPLWLADDRPGGVWEANGTMHPPEEGFWG</sequence>
<dbReference type="InterPro" id="IPR034603">
    <property type="entry name" value="Dipeptide_epimerase"/>
</dbReference>
<dbReference type="InterPro" id="IPR034593">
    <property type="entry name" value="DgoD-like"/>
</dbReference>
<dbReference type="Gene3D" id="3.20.20.120">
    <property type="entry name" value="Enolase-like C-terminal domain"/>
    <property type="match status" value="1"/>
</dbReference>
<feature type="binding site" evidence="6">
    <location>
        <position position="201"/>
    </location>
    <ligand>
        <name>Mg(2+)</name>
        <dbReference type="ChEBI" id="CHEBI:18420"/>
    </ligand>
</feature>
<dbReference type="SMART" id="SM00922">
    <property type="entry name" value="MR_MLE"/>
    <property type="match status" value="1"/>
</dbReference>
<feature type="active site" description="Proton acceptor; specific for (R)-substrate epimerization" evidence="5">
    <location>
        <position position="150"/>
    </location>
</feature>
<evidence type="ECO:0000256" key="1">
    <source>
        <dbReference type="ARBA" id="ARBA00008031"/>
    </source>
</evidence>
<dbReference type="Pfam" id="PF02746">
    <property type="entry name" value="MR_MLE_N"/>
    <property type="match status" value="1"/>
</dbReference>
<keyword evidence="3 6" id="KW-0460">Magnesium</keyword>
<name>A0A1B2AFN2_9SPHN</name>
<dbReference type="SFLD" id="SFLDF00010">
    <property type="entry name" value="dipeptide_epimerase"/>
    <property type="match status" value="1"/>
</dbReference>
<dbReference type="CDD" id="cd03319">
    <property type="entry name" value="L-Ala-DL-Glu_epimerase"/>
    <property type="match status" value="1"/>
</dbReference>
<accession>A0A1B2AFN2</accession>
<dbReference type="Proteomes" id="UP000092932">
    <property type="component" value="Chromosome"/>
</dbReference>
<evidence type="ECO:0000256" key="2">
    <source>
        <dbReference type="ARBA" id="ARBA00022723"/>
    </source>
</evidence>
<evidence type="ECO:0000256" key="7">
    <source>
        <dbReference type="RuleBase" id="RU366006"/>
    </source>
</evidence>
<dbReference type="STRING" id="692370.A6F68_02458"/>
<organism evidence="9 10">
    <name type="scientific">Tsuneonella dongtanensis</name>
    <dbReference type="NCBI Taxonomy" id="692370"/>
    <lineage>
        <taxon>Bacteria</taxon>
        <taxon>Pseudomonadati</taxon>
        <taxon>Pseudomonadota</taxon>
        <taxon>Alphaproteobacteria</taxon>
        <taxon>Sphingomonadales</taxon>
        <taxon>Erythrobacteraceae</taxon>
        <taxon>Tsuneonella</taxon>
    </lineage>
</organism>
<protein>
    <recommendedName>
        <fullName evidence="7">Dipeptide epimerase</fullName>
        <ecNumber evidence="7">5.1.1.-</ecNumber>
    </recommendedName>
</protein>